<dbReference type="PANTHER" id="PTHR11958">
    <property type="entry name" value="SODIUM/DICARBOXYLATE SYMPORTER-RELATED"/>
    <property type="match status" value="1"/>
</dbReference>
<feature type="transmembrane region" description="Helical" evidence="6">
    <location>
        <begin position="146"/>
        <end position="168"/>
    </location>
</feature>
<evidence type="ECO:0000313" key="8">
    <source>
        <dbReference type="Proteomes" id="UP000282106"/>
    </source>
</evidence>
<proteinExistence type="predicted"/>
<dbReference type="AlphaFoldDB" id="A0A3N0VEF1"/>
<protein>
    <submittedName>
        <fullName evidence="7">Dicarboxylate/amino acid:cation symporter</fullName>
    </submittedName>
</protein>
<evidence type="ECO:0000256" key="6">
    <source>
        <dbReference type="SAM" id="Phobius"/>
    </source>
</evidence>
<name>A0A3N0VEF1_9GAMM</name>
<feature type="transmembrane region" description="Helical" evidence="6">
    <location>
        <begin position="359"/>
        <end position="381"/>
    </location>
</feature>
<feature type="transmembrane region" description="Helical" evidence="6">
    <location>
        <begin position="38"/>
        <end position="60"/>
    </location>
</feature>
<dbReference type="GO" id="GO:0015293">
    <property type="term" value="F:symporter activity"/>
    <property type="evidence" value="ECO:0007669"/>
    <property type="project" value="InterPro"/>
</dbReference>
<accession>A0A3N0VEF1</accession>
<keyword evidence="3 6" id="KW-0812">Transmembrane</keyword>
<feature type="transmembrane region" description="Helical" evidence="6">
    <location>
        <begin position="72"/>
        <end position="95"/>
    </location>
</feature>
<dbReference type="Proteomes" id="UP000282106">
    <property type="component" value="Unassembled WGS sequence"/>
</dbReference>
<dbReference type="EMBL" id="RJVO01000003">
    <property type="protein sequence ID" value="ROH91153.1"/>
    <property type="molecule type" value="Genomic_DNA"/>
</dbReference>
<dbReference type="GO" id="GO:0016020">
    <property type="term" value="C:membrane"/>
    <property type="evidence" value="ECO:0007669"/>
    <property type="project" value="UniProtKB-SubCell"/>
</dbReference>
<reference evidence="7 8" key="1">
    <citation type="submission" date="2018-10" db="EMBL/GenBank/DDBJ databases">
        <authorList>
            <person name="Chen W.-M."/>
        </authorList>
    </citation>
    <scope>NUCLEOTIDE SEQUENCE [LARGE SCALE GENOMIC DNA]</scope>
    <source>
        <strain evidence="7 8">THS-13</strain>
    </source>
</reference>
<evidence type="ECO:0000313" key="7">
    <source>
        <dbReference type="EMBL" id="ROH91153.1"/>
    </source>
</evidence>
<dbReference type="InterPro" id="IPR036458">
    <property type="entry name" value="Na:dicarbo_symporter_sf"/>
</dbReference>
<organism evidence="7 8">
    <name type="scientific">Stagnimonas aquatica</name>
    <dbReference type="NCBI Taxonomy" id="2689987"/>
    <lineage>
        <taxon>Bacteria</taxon>
        <taxon>Pseudomonadati</taxon>
        <taxon>Pseudomonadota</taxon>
        <taxon>Gammaproteobacteria</taxon>
        <taxon>Nevskiales</taxon>
        <taxon>Nevskiaceae</taxon>
        <taxon>Stagnimonas</taxon>
    </lineage>
</organism>
<dbReference type="InParanoid" id="A0A3N0VEF1"/>
<comment type="caution">
    <text evidence="7">The sequence shown here is derived from an EMBL/GenBank/DDBJ whole genome shotgun (WGS) entry which is preliminary data.</text>
</comment>
<keyword evidence="2" id="KW-0813">Transport</keyword>
<comment type="subcellular location">
    <subcellularLocation>
        <location evidence="1">Membrane</location>
        <topology evidence="1">Multi-pass membrane protein</topology>
    </subcellularLocation>
</comment>
<keyword evidence="4 6" id="KW-1133">Transmembrane helix</keyword>
<feature type="transmembrane region" description="Helical" evidence="6">
    <location>
        <begin position="189"/>
        <end position="214"/>
    </location>
</feature>
<dbReference type="PRINTS" id="PR00173">
    <property type="entry name" value="EDTRNSPORT"/>
</dbReference>
<keyword evidence="5 6" id="KW-0472">Membrane</keyword>
<evidence type="ECO:0000256" key="3">
    <source>
        <dbReference type="ARBA" id="ARBA00022692"/>
    </source>
</evidence>
<feature type="transmembrane region" description="Helical" evidence="6">
    <location>
        <begin position="226"/>
        <end position="250"/>
    </location>
</feature>
<dbReference type="RefSeq" id="WP_123211608.1">
    <property type="nucleotide sequence ID" value="NZ_RJVO01000003.1"/>
</dbReference>
<keyword evidence="8" id="KW-1185">Reference proteome</keyword>
<sequence>MKLPLHWRMLIALVAAVVAGVLFGDSEAFLQACGMVGALFLNALKMLIVPLILAALMNGLIGGAEQGGLGKLGALTFGFYVGTGLLAILTGLAWANLLTPGIVNGLPAAPLLGLSGDANAIVAQVQEKGTQDLWDVILRLIPTNPIGAAATGDMLGLVTFGLLFGWALSQLPGNLRDTQAAFWKGVYEAMVRIAALVMRAAPIGVFAIVTGTVAKTGIAALQPLAVFMLAVVAGLLTHAFVILPLVLKLVARVPAYGLHRAMTPALLTAFSTSSSNATLPLTMDCIENKAKVPRRVSGFVLPIGANVNTDGSALYECVAAIFIAQAYGLHLSFGAQFTVVALALITAIGVAGIPSASLVAITVILSAIGLPLEGVGLILAVDRVLDMCRTALNVLGDASATVVVARLSGEDGVLDQPALKSTG</sequence>
<dbReference type="Pfam" id="PF00375">
    <property type="entry name" value="SDF"/>
    <property type="match status" value="1"/>
</dbReference>
<dbReference type="FunCoup" id="A0A3N0VEF1">
    <property type="interactions" value="242"/>
</dbReference>
<gene>
    <name evidence="7" type="ORF">ED208_09360</name>
</gene>
<dbReference type="InterPro" id="IPR050746">
    <property type="entry name" value="DAACS"/>
</dbReference>
<evidence type="ECO:0000256" key="4">
    <source>
        <dbReference type="ARBA" id="ARBA00022989"/>
    </source>
</evidence>
<dbReference type="PANTHER" id="PTHR11958:SF63">
    <property type="entry name" value="AMINO ACID TRANSPORTER"/>
    <property type="match status" value="1"/>
</dbReference>
<evidence type="ECO:0000256" key="5">
    <source>
        <dbReference type="ARBA" id="ARBA00023136"/>
    </source>
</evidence>
<dbReference type="Gene3D" id="1.10.3860.10">
    <property type="entry name" value="Sodium:dicarboxylate symporter"/>
    <property type="match status" value="1"/>
</dbReference>
<feature type="transmembrane region" description="Helical" evidence="6">
    <location>
        <begin position="333"/>
        <end position="353"/>
    </location>
</feature>
<evidence type="ECO:0000256" key="1">
    <source>
        <dbReference type="ARBA" id="ARBA00004141"/>
    </source>
</evidence>
<evidence type="ECO:0000256" key="2">
    <source>
        <dbReference type="ARBA" id="ARBA00022448"/>
    </source>
</evidence>
<dbReference type="InterPro" id="IPR001991">
    <property type="entry name" value="Na-dicarboxylate_symporter"/>
</dbReference>
<dbReference type="SUPFAM" id="SSF118215">
    <property type="entry name" value="Proton glutamate symport protein"/>
    <property type="match status" value="1"/>
</dbReference>